<evidence type="ECO:0000313" key="2">
    <source>
        <dbReference type="Proteomes" id="UP001437256"/>
    </source>
</evidence>
<protein>
    <submittedName>
        <fullName evidence="1">Uncharacterized protein</fullName>
    </submittedName>
</protein>
<keyword evidence="2" id="KW-1185">Reference proteome</keyword>
<sequence>MTLPSLSTLSLGCHRWSSMKFLPLIQQCSTSLKSFTLGIGQVQYGETHLNCHLFQPLRLLQSSLVHLDLRMEDNGFRKSDESLKAFYATVLDLVTSTTGPRFPKLASFYVRLGGIELLGDPFIKKVLEMVSRRNDRVAFNVEELGSVDLVQICLLKDFRLCRVIYGEFTEDALGTELAGRIRDKEKEYGVSISIGKPW</sequence>
<proteinExistence type="predicted"/>
<dbReference type="EMBL" id="JBBXMP010000009">
    <property type="protein sequence ID" value="KAL0070015.1"/>
    <property type="molecule type" value="Genomic_DNA"/>
</dbReference>
<organism evidence="1 2">
    <name type="scientific">Marasmius tenuissimus</name>
    <dbReference type="NCBI Taxonomy" id="585030"/>
    <lineage>
        <taxon>Eukaryota</taxon>
        <taxon>Fungi</taxon>
        <taxon>Dikarya</taxon>
        <taxon>Basidiomycota</taxon>
        <taxon>Agaricomycotina</taxon>
        <taxon>Agaricomycetes</taxon>
        <taxon>Agaricomycetidae</taxon>
        <taxon>Agaricales</taxon>
        <taxon>Marasmiineae</taxon>
        <taxon>Marasmiaceae</taxon>
        <taxon>Marasmius</taxon>
    </lineage>
</organism>
<dbReference type="Proteomes" id="UP001437256">
    <property type="component" value="Unassembled WGS sequence"/>
</dbReference>
<comment type="caution">
    <text evidence="1">The sequence shown here is derived from an EMBL/GenBank/DDBJ whole genome shotgun (WGS) entry which is preliminary data.</text>
</comment>
<reference evidence="1 2" key="1">
    <citation type="submission" date="2024-05" db="EMBL/GenBank/DDBJ databases">
        <title>A draft genome resource for the thread blight pathogen Marasmius tenuissimus strain MS-2.</title>
        <authorList>
            <person name="Yulfo-Soto G.E."/>
            <person name="Baruah I.K."/>
            <person name="Amoako-Attah I."/>
            <person name="Bukari Y."/>
            <person name="Meinhardt L.W."/>
            <person name="Bailey B.A."/>
            <person name="Cohen S.P."/>
        </authorList>
    </citation>
    <scope>NUCLEOTIDE SEQUENCE [LARGE SCALE GENOMIC DNA]</scope>
    <source>
        <strain evidence="1 2">MS-2</strain>
    </source>
</reference>
<evidence type="ECO:0000313" key="1">
    <source>
        <dbReference type="EMBL" id="KAL0070015.1"/>
    </source>
</evidence>
<name>A0ABR3A925_9AGAR</name>
<gene>
    <name evidence="1" type="ORF">AAF712_002912</name>
</gene>
<accession>A0ABR3A925</accession>